<dbReference type="Gene3D" id="3.90.190.10">
    <property type="entry name" value="Protein tyrosine phosphatase superfamily"/>
    <property type="match status" value="1"/>
</dbReference>
<dbReference type="GO" id="GO:0043409">
    <property type="term" value="P:negative regulation of MAPK cascade"/>
    <property type="evidence" value="ECO:0007669"/>
    <property type="project" value="TreeGrafter"/>
</dbReference>
<proteinExistence type="inferred from homology"/>
<dbReference type="InterPro" id="IPR016130">
    <property type="entry name" value="Tyr_Pase_AS"/>
</dbReference>
<evidence type="ECO:0000313" key="6">
    <source>
        <dbReference type="Proteomes" id="UP000749559"/>
    </source>
</evidence>
<dbReference type="PROSITE" id="PS50206">
    <property type="entry name" value="RHODANESE_3"/>
    <property type="match status" value="1"/>
</dbReference>
<dbReference type="InterPro" id="IPR000340">
    <property type="entry name" value="Dual-sp_phosphatase_cat-dom"/>
</dbReference>
<keyword evidence="2" id="KW-0378">Hydrolase</keyword>
<comment type="caution">
    <text evidence="5">The sequence shown here is derived from an EMBL/GenBank/DDBJ whole genome shotgun (WGS) entry which is preliminary data.</text>
</comment>
<evidence type="ECO:0008006" key="7">
    <source>
        <dbReference type="Google" id="ProtNLM"/>
    </source>
</evidence>
<dbReference type="GO" id="GO:0005634">
    <property type="term" value="C:nucleus"/>
    <property type="evidence" value="ECO:0007669"/>
    <property type="project" value="TreeGrafter"/>
</dbReference>
<dbReference type="SUPFAM" id="SSF52821">
    <property type="entry name" value="Rhodanese/Cell cycle control phosphatase"/>
    <property type="match status" value="1"/>
</dbReference>
<organism evidence="5 6">
    <name type="scientific">Owenia fusiformis</name>
    <name type="common">Polychaete worm</name>
    <dbReference type="NCBI Taxonomy" id="6347"/>
    <lineage>
        <taxon>Eukaryota</taxon>
        <taxon>Metazoa</taxon>
        <taxon>Spiralia</taxon>
        <taxon>Lophotrochozoa</taxon>
        <taxon>Annelida</taxon>
        <taxon>Polychaeta</taxon>
        <taxon>Sedentaria</taxon>
        <taxon>Canalipalpata</taxon>
        <taxon>Sabellida</taxon>
        <taxon>Oweniida</taxon>
        <taxon>Oweniidae</taxon>
        <taxon>Owenia</taxon>
    </lineage>
</organism>
<dbReference type="PROSITE" id="PS50056">
    <property type="entry name" value="TYR_PHOSPHATASE_2"/>
    <property type="match status" value="1"/>
</dbReference>
<dbReference type="Pfam" id="PF00782">
    <property type="entry name" value="DSPc"/>
    <property type="match status" value="1"/>
</dbReference>
<name>A0A8J1T837_OWEFU</name>
<reference evidence="5" key="1">
    <citation type="submission" date="2022-03" db="EMBL/GenBank/DDBJ databases">
        <authorList>
            <person name="Martin C."/>
        </authorList>
    </citation>
    <scope>NUCLEOTIDE SEQUENCE</scope>
</reference>
<dbReference type="InterPro" id="IPR020422">
    <property type="entry name" value="TYR_PHOSPHATASE_DUAL_dom"/>
</dbReference>
<dbReference type="Gene3D" id="3.40.250.10">
    <property type="entry name" value="Rhodanese-like domain"/>
    <property type="match status" value="1"/>
</dbReference>
<dbReference type="Proteomes" id="UP000749559">
    <property type="component" value="Unassembled WGS sequence"/>
</dbReference>
<dbReference type="InterPro" id="IPR001763">
    <property type="entry name" value="Rhodanese-like_dom"/>
</dbReference>
<keyword evidence="3" id="KW-0904">Protein phosphatase</keyword>
<dbReference type="SUPFAM" id="SSF52799">
    <property type="entry name" value="(Phosphotyrosine protein) phosphatases II"/>
    <property type="match status" value="1"/>
</dbReference>
<accession>A0A8J1T837</accession>
<comment type="similarity">
    <text evidence="1">Belongs to the protein-tyrosine phosphatase family. Non-receptor class dual specificity subfamily.</text>
</comment>
<dbReference type="PRINTS" id="PR01764">
    <property type="entry name" value="MAPKPHPHTASE"/>
</dbReference>
<keyword evidence="6" id="KW-1185">Reference proteome</keyword>
<dbReference type="PROSITE" id="PS50054">
    <property type="entry name" value="TYR_PHOSPHATASE_DUAL"/>
    <property type="match status" value="1"/>
</dbReference>
<evidence type="ECO:0000256" key="4">
    <source>
        <dbReference type="ARBA" id="ARBA00048336"/>
    </source>
</evidence>
<gene>
    <name evidence="5" type="ORF">OFUS_LOCUS10218</name>
</gene>
<sequence>MEVKGVKSCELWCMLRDSDLEDNKRILVLDCRSFLCFNIGHVKFSHNIHIPPILKRRSGGTTSLSNVITCKNTRNLLLKGDFFESVVLIDDDNVENIEQLDPKTNIALVLKSLQDSTELKEVFVLLDGYKTFSAEWPQMCIRSSEADPRLTHSLSLPSSKTPLTRQEKVYASLTNQGQPAEILPWLYLGSAYHSAQKQQLLDFGITAILNVSNTISPKYPESFDYHRVPVDDTANANIKGWFPEAIKFIEEVRSNAGRVLVHCQAGISRSATVCIAYIMQTKQHVLEEAFDYVRSCRNVINPNLNFMRQLMEFEQELFKADLQDIPMLAVHSPTLKLDATITHTEIVQTNGHCSSPFLLPGSPDSALKTLSAPMSCPLPKSTSHFSFDFGSLISDQRGSGPFCGVFSSPIQSFMSSPLISPS</sequence>
<dbReference type="FunFam" id="3.90.190.10:FF:000004">
    <property type="entry name" value="Protein phosphatase Slingshot homolog 2"/>
    <property type="match status" value="1"/>
</dbReference>
<evidence type="ECO:0000256" key="2">
    <source>
        <dbReference type="ARBA" id="ARBA00022801"/>
    </source>
</evidence>
<evidence type="ECO:0000313" key="5">
    <source>
        <dbReference type="EMBL" id="CAH1783950.1"/>
    </source>
</evidence>
<protein>
    <recommendedName>
        <fullName evidence="7">Protein-serine/threonine phosphatase</fullName>
    </recommendedName>
</protein>
<dbReference type="PROSITE" id="PS00383">
    <property type="entry name" value="TYR_PHOSPHATASE_1"/>
    <property type="match status" value="1"/>
</dbReference>
<dbReference type="SMART" id="SM00195">
    <property type="entry name" value="DSPc"/>
    <property type="match status" value="1"/>
</dbReference>
<dbReference type="AlphaFoldDB" id="A0A8J1T837"/>
<dbReference type="InterPro" id="IPR008343">
    <property type="entry name" value="MKP"/>
</dbReference>
<comment type="catalytic activity">
    <reaction evidence="4">
        <text>O-phospho-L-threonyl-[protein] + H2O = L-threonyl-[protein] + phosphate</text>
        <dbReference type="Rhea" id="RHEA:47004"/>
        <dbReference type="Rhea" id="RHEA-COMP:11060"/>
        <dbReference type="Rhea" id="RHEA-COMP:11605"/>
        <dbReference type="ChEBI" id="CHEBI:15377"/>
        <dbReference type="ChEBI" id="CHEBI:30013"/>
        <dbReference type="ChEBI" id="CHEBI:43474"/>
        <dbReference type="ChEBI" id="CHEBI:61977"/>
        <dbReference type="EC" id="3.1.3.16"/>
    </reaction>
</comment>
<dbReference type="InterPro" id="IPR036873">
    <property type="entry name" value="Rhodanese-like_dom_sf"/>
</dbReference>
<dbReference type="InterPro" id="IPR029021">
    <property type="entry name" value="Prot-tyrosine_phosphatase-like"/>
</dbReference>
<dbReference type="OrthoDB" id="165342at2759"/>
<dbReference type="GO" id="GO:0005737">
    <property type="term" value="C:cytoplasm"/>
    <property type="evidence" value="ECO:0007669"/>
    <property type="project" value="TreeGrafter"/>
</dbReference>
<evidence type="ECO:0000256" key="1">
    <source>
        <dbReference type="ARBA" id="ARBA00008601"/>
    </source>
</evidence>
<evidence type="ECO:0000256" key="3">
    <source>
        <dbReference type="ARBA" id="ARBA00022912"/>
    </source>
</evidence>
<dbReference type="GO" id="GO:0017017">
    <property type="term" value="F:MAP kinase tyrosine/serine/threonine phosphatase activity"/>
    <property type="evidence" value="ECO:0007669"/>
    <property type="project" value="InterPro"/>
</dbReference>
<dbReference type="EMBL" id="CAIIXF020000005">
    <property type="protein sequence ID" value="CAH1783950.1"/>
    <property type="molecule type" value="Genomic_DNA"/>
</dbReference>
<dbReference type="PANTHER" id="PTHR10159:SF530">
    <property type="entry name" value="DUAL SPECIFICITY PROTEIN PHOSPHATASE DDB_G0271350-RELATED"/>
    <property type="match status" value="1"/>
</dbReference>
<dbReference type="GO" id="GO:0004722">
    <property type="term" value="F:protein serine/threonine phosphatase activity"/>
    <property type="evidence" value="ECO:0007669"/>
    <property type="project" value="UniProtKB-EC"/>
</dbReference>
<dbReference type="InterPro" id="IPR000387">
    <property type="entry name" value="Tyr_Pase_dom"/>
</dbReference>
<dbReference type="PANTHER" id="PTHR10159">
    <property type="entry name" value="DUAL SPECIFICITY PROTEIN PHOSPHATASE"/>
    <property type="match status" value="1"/>
</dbReference>